<comment type="caution">
    <text evidence="6">The sequence shown here is derived from an EMBL/GenBank/DDBJ whole genome shotgun (WGS) entry which is preliminary data.</text>
</comment>
<feature type="compositionally biased region" description="Basic and acidic residues" evidence="4">
    <location>
        <begin position="73"/>
        <end position="84"/>
    </location>
</feature>
<evidence type="ECO:0000256" key="1">
    <source>
        <dbReference type="ARBA" id="ARBA00022769"/>
    </source>
</evidence>
<dbReference type="SUPFAM" id="SSF46600">
    <property type="entry name" value="C-terminal UvrC-binding domain of UvrB"/>
    <property type="match status" value="1"/>
</dbReference>
<protein>
    <submittedName>
        <fullName evidence="6">UvrB/UvrC motif-containing protein</fullName>
    </submittedName>
</protein>
<evidence type="ECO:0000256" key="2">
    <source>
        <dbReference type="ARBA" id="ARBA00022881"/>
    </source>
</evidence>
<keyword evidence="7" id="KW-1185">Reference proteome</keyword>
<evidence type="ECO:0000259" key="5">
    <source>
        <dbReference type="PROSITE" id="PS50151"/>
    </source>
</evidence>
<dbReference type="EMBL" id="JBBBDM010000010">
    <property type="protein sequence ID" value="MEI5688572.1"/>
    <property type="molecule type" value="Genomic_DNA"/>
</dbReference>
<keyword evidence="3" id="KW-0742">SOS response</keyword>
<dbReference type="Pfam" id="PF02151">
    <property type="entry name" value="UVR"/>
    <property type="match status" value="1"/>
</dbReference>
<dbReference type="RefSeq" id="WP_081792895.1">
    <property type="nucleotide sequence ID" value="NZ_JBBBDM010000010.1"/>
</dbReference>
<keyword evidence="3" id="KW-0227">DNA damage</keyword>
<sequence length="84" mass="9015">MSVSIEALRLEMEAAAAALDFETAGRLRDRISLLRAGGEDADPTGLDRQRPGAMGLGTSQSRVVPPDGWVKPAKPDPMTRNRGR</sequence>
<keyword evidence="2" id="KW-0267">Excision nuclease</keyword>
<dbReference type="InterPro" id="IPR036876">
    <property type="entry name" value="UVR_dom_sf"/>
</dbReference>
<reference evidence="6 7" key="1">
    <citation type="journal article" date="2013" name="Int. J. Syst. Evol. Microbiol.">
        <title>Sphingomonas kyungheensis sp. nov., a bacterium with ginsenoside-converting activity isolated from soil of a ginseng field.</title>
        <authorList>
            <person name="Son H.M."/>
            <person name="Yang J.E."/>
            <person name="Park Y."/>
            <person name="Han C.K."/>
            <person name="Kim S.G."/>
            <person name="Kook M."/>
            <person name="Yi T.H."/>
        </authorList>
    </citation>
    <scope>NUCLEOTIDE SEQUENCE [LARGE SCALE GENOMIC DNA]</scope>
    <source>
        <strain evidence="6 7">LMG 26582</strain>
    </source>
</reference>
<feature type="domain" description="UVR" evidence="5">
    <location>
        <begin position="2"/>
        <end position="37"/>
    </location>
</feature>
<dbReference type="Gene3D" id="4.10.860.10">
    <property type="entry name" value="UVR domain"/>
    <property type="match status" value="1"/>
</dbReference>
<evidence type="ECO:0000256" key="4">
    <source>
        <dbReference type="SAM" id="MobiDB-lite"/>
    </source>
</evidence>
<name>A0ABU8H6D4_9SPHN</name>
<gene>
    <name evidence="6" type="ORF">V8201_15875</name>
</gene>
<dbReference type="PROSITE" id="PS50151">
    <property type="entry name" value="UVR"/>
    <property type="match status" value="1"/>
</dbReference>
<evidence type="ECO:0000313" key="7">
    <source>
        <dbReference type="Proteomes" id="UP001367771"/>
    </source>
</evidence>
<proteinExistence type="predicted"/>
<accession>A0ABU8H6D4</accession>
<dbReference type="InterPro" id="IPR001943">
    <property type="entry name" value="UVR_dom"/>
</dbReference>
<evidence type="ECO:0000256" key="3">
    <source>
        <dbReference type="ARBA" id="ARBA00023236"/>
    </source>
</evidence>
<keyword evidence="2" id="KW-0234">DNA repair</keyword>
<keyword evidence="1" id="KW-0228">DNA excision</keyword>
<organism evidence="6 7">
    <name type="scientific">Sphingomonas kyungheensis</name>
    <dbReference type="NCBI Taxonomy" id="1069987"/>
    <lineage>
        <taxon>Bacteria</taxon>
        <taxon>Pseudomonadati</taxon>
        <taxon>Pseudomonadota</taxon>
        <taxon>Alphaproteobacteria</taxon>
        <taxon>Sphingomonadales</taxon>
        <taxon>Sphingomonadaceae</taxon>
        <taxon>Sphingomonas</taxon>
    </lineage>
</organism>
<evidence type="ECO:0000313" key="6">
    <source>
        <dbReference type="EMBL" id="MEI5688572.1"/>
    </source>
</evidence>
<feature type="region of interest" description="Disordered" evidence="4">
    <location>
        <begin position="36"/>
        <end position="84"/>
    </location>
</feature>
<dbReference type="Proteomes" id="UP001367771">
    <property type="component" value="Unassembled WGS sequence"/>
</dbReference>